<dbReference type="CDD" id="cd16443">
    <property type="entry name" value="LplA"/>
    <property type="match status" value="1"/>
</dbReference>
<comment type="pathway">
    <text evidence="2">Protein modification; protein lipoylation via exogenous pathway; protein N(6)-(lipoyl)lysine from lipoate: step 2/2.</text>
</comment>
<feature type="domain" description="BPL/LPL catalytic" evidence="6">
    <location>
        <begin position="258"/>
        <end position="446"/>
    </location>
</feature>
<dbReference type="GO" id="GO:0016874">
    <property type="term" value="F:ligase activity"/>
    <property type="evidence" value="ECO:0007669"/>
    <property type="project" value="UniProtKB-KW"/>
</dbReference>
<dbReference type="InterPro" id="IPR004143">
    <property type="entry name" value="BPL_LPL_catalytic"/>
</dbReference>
<dbReference type="PROSITE" id="PS51733">
    <property type="entry name" value="BPL_LPL_CATALYTIC"/>
    <property type="match status" value="1"/>
</dbReference>
<reference evidence="7 8" key="1">
    <citation type="journal article" date="2023" name="Elife">
        <title>Identification of key yeast species and microbe-microbe interactions impacting larval growth of Drosophila in the wild.</title>
        <authorList>
            <person name="Mure A."/>
            <person name="Sugiura Y."/>
            <person name="Maeda R."/>
            <person name="Honda K."/>
            <person name="Sakurai N."/>
            <person name="Takahashi Y."/>
            <person name="Watada M."/>
            <person name="Katoh T."/>
            <person name="Gotoh A."/>
            <person name="Gotoh Y."/>
            <person name="Taniguchi I."/>
            <person name="Nakamura K."/>
            <person name="Hayashi T."/>
            <person name="Katayama T."/>
            <person name="Uemura T."/>
            <person name="Hattori Y."/>
        </authorList>
    </citation>
    <scope>NUCLEOTIDE SEQUENCE [LARGE SCALE GENOMIC DNA]</scope>
    <source>
        <strain evidence="7 8">PK-24</strain>
    </source>
</reference>
<keyword evidence="7" id="KW-0436">Ligase</keyword>
<gene>
    <name evidence="7" type="ORF">DAPK24_012720</name>
</gene>
<evidence type="ECO:0000259" key="6">
    <source>
        <dbReference type="PROSITE" id="PS51733"/>
    </source>
</evidence>
<dbReference type="InterPro" id="IPR004562">
    <property type="entry name" value="LipoylTrfase_LipoateP_Ligase"/>
</dbReference>
<dbReference type="Pfam" id="PF21948">
    <property type="entry name" value="LplA-B_cat"/>
    <property type="match status" value="1"/>
</dbReference>
<evidence type="ECO:0000256" key="1">
    <source>
        <dbReference type="ARBA" id="ARBA00003253"/>
    </source>
</evidence>
<feature type="region of interest" description="Disordered" evidence="5">
    <location>
        <begin position="22"/>
        <end position="48"/>
    </location>
</feature>
<dbReference type="GO" id="GO:0017118">
    <property type="term" value="F:lipoyltransferase activity"/>
    <property type="evidence" value="ECO:0007669"/>
    <property type="project" value="TreeGrafter"/>
</dbReference>
<sequence>MFCRRILGLSLRQKRYLGSSSSGIPNNFTISSQPTKHNNTNNNNNKNTSFNLETHDIAETLQNDPNLELFYDAKTLNEVNNLNNPKPETFDPYDFSSLPTYTTPDNNITHSIDNEPQTMSTEDFMKMLAADNAESPDGIFFSDKENNHASGQTTDQFLESMIQNDTTISEEKVVSSSTPKPQPTNTIFPTTPNLELLEFLKRFEIPEHDILPNLKPIETIINTDLPLIVISKLTDPRLNLSIEKYIYDNFPDPKNPINRFARRLVLYKNSNCIVLGKNQNIFREVNLRLASTLSIPILRRFSGGGTVVHDLGNYNFSFMCNKNEFSRTGFTQELIQNWNQHDPHNLDHQLTVNDKGDMVRQIDLKKVSGSAFQISKGKSLHHGTMLLNSDLKTLGKLLKLNETRASNISDNATNSIPSPIVNTKISEDDFINIITTSFTNKFGLPTNLNVSKINKYDNLYLHKLGNVECQILKIDDLIDLPSEILETYNQLKSWDWIFGKSPKFNIKINLDNDSLKLKFFVDKGRIITLEYDKLDDNDTRLDSLIAALSNKDEVVNFSSKSLSMYIKESSLMKELSWHVDQSLNYGNIGISH</sequence>
<dbReference type="GO" id="GO:0005739">
    <property type="term" value="C:mitochondrion"/>
    <property type="evidence" value="ECO:0007669"/>
    <property type="project" value="TreeGrafter"/>
</dbReference>
<feature type="compositionally biased region" description="Low complexity" evidence="5">
    <location>
        <begin position="35"/>
        <end position="48"/>
    </location>
</feature>
<evidence type="ECO:0000256" key="3">
    <source>
        <dbReference type="ARBA" id="ARBA00008242"/>
    </source>
</evidence>
<organism evidence="7 8">
    <name type="scientific">Pichia kluyveri</name>
    <name type="common">Yeast</name>
    <dbReference type="NCBI Taxonomy" id="36015"/>
    <lineage>
        <taxon>Eukaryota</taxon>
        <taxon>Fungi</taxon>
        <taxon>Dikarya</taxon>
        <taxon>Ascomycota</taxon>
        <taxon>Saccharomycotina</taxon>
        <taxon>Pichiomycetes</taxon>
        <taxon>Pichiales</taxon>
        <taxon>Pichiaceae</taxon>
        <taxon>Pichia</taxon>
    </lineage>
</organism>
<dbReference type="Proteomes" id="UP001378960">
    <property type="component" value="Unassembled WGS sequence"/>
</dbReference>
<dbReference type="PANTHER" id="PTHR12561:SF3">
    <property type="entry name" value="LIPOYLTRANSFERASE 1, MITOCHONDRIAL"/>
    <property type="match status" value="1"/>
</dbReference>
<name>A0AAV5R0W7_PICKL</name>
<dbReference type="EMBL" id="BTGB01000001">
    <property type="protein sequence ID" value="GMM44697.1"/>
    <property type="molecule type" value="Genomic_DNA"/>
</dbReference>
<dbReference type="SUPFAM" id="SSF55681">
    <property type="entry name" value="Class II aaRS and biotin synthetases"/>
    <property type="match status" value="1"/>
</dbReference>
<evidence type="ECO:0000256" key="5">
    <source>
        <dbReference type="SAM" id="MobiDB-lite"/>
    </source>
</evidence>
<evidence type="ECO:0000256" key="4">
    <source>
        <dbReference type="ARBA" id="ARBA00015925"/>
    </source>
</evidence>
<dbReference type="InterPro" id="IPR045864">
    <property type="entry name" value="aa-tRNA-synth_II/BPL/LPL"/>
</dbReference>
<comment type="similarity">
    <text evidence="3">Belongs to the LplA family.</text>
</comment>
<evidence type="ECO:0000313" key="8">
    <source>
        <dbReference type="Proteomes" id="UP001378960"/>
    </source>
</evidence>
<keyword evidence="8" id="KW-1185">Reference proteome</keyword>
<dbReference type="AlphaFoldDB" id="A0AAV5R0W7"/>
<accession>A0AAV5R0W7</accession>
<comment type="caution">
    <text evidence="7">The sequence shown here is derived from an EMBL/GenBank/DDBJ whole genome shotgun (WGS) entry which is preliminary data.</text>
</comment>
<protein>
    <recommendedName>
        <fullName evidence="4">Putative lipoate-protein ligase A</fullName>
    </recommendedName>
</protein>
<comment type="function">
    <text evidence="1">Catalyzes both the ATP-dependent activation of exogenously supplied lipoate to lipoyl-AMP and the transfer of the activated lipoyl onto the lipoyl domains of lipoate-dependent enzymes.</text>
</comment>
<dbReference type="Gene3D" id="3.30.930.10">
    <property type="entry name" value="Bira Bifunctional Protein, Domain 2"/>
    <property type="match status" value="1"/>
</dbReference>
<proteinExistence type="inferred from homology"/>
<evidence type="ECO:0000313" key="7">
    <source>
        <dbReference type="EMBL" id="GMM44697.1"/>
    </source>
</evidence>
<dbReference type="PANTHER" id="PTHR12561">
    <property type="entry name" value="LIPOATE-PROTEIN LIGASE"/>
    <property type="match status" value="1"/>
</dbReference>
<evidence type="ECO:0000256" key="2">
    <source>
        <dbReference type="ARBA" id="ARBA00005085"/>
    </source>
</evidence>
<feature type="compositionally biased region" description="Polar residues" evidence="5">
    <location>
        <begin position="22"/>
        <end position="34"/>
    </location>
</feature>
<dbReference type="GO" id="GO:0009249">
    <property type="term" value="P:protein lipoylation"/>
    <property type="evidence" value="ECO:0007669"/>
    <property type="project" value="InterPro"/>
</dbReference>
<dbReference type="Gene3D" id="3.30.390.50">
    <property type="entry name" value="CO dehydrogenase flavoprotein, C-terminal domain"/>
    <property type="match status" value="1"/>
</dbReference>